<evidence type="ECO:0000256" key="1">
    <source>
        <dbReference type="SAM" id="MobiDB-lite"/>
    </source>
</evidence>
<dbReference type="Pfam" id="PF05901">
    <property type="entry name" value="Excalibur"/>
    <property type="match status" value="1"/>
</dbReference>
<dbReference type="EMBL" id="BAABAZ010000004">
    <property type="protein sequence ID" value="GAA4283308.1"/>
    <property type="molecule type" value="Genomic_DNA"/>
</dbReference>
<feature type="region of interest" description="Disordered" evidence="1">
    <location>
        <begin position="65"/>
        <end position="114"/>
    </location>
</feature>
<gene>
    <name evidence="3" type="ORF">GCM10022261_08390</name>
</gene>
<feature type="compositionally biased region" description="Basic and acidic residues" evidence="1">
    <location>
        <begin position="387"/>
        <end position="401"/>
    </location>
</feature>
<dbReference type="PANTHER" id="PTHR24094">
    <property type="entry name" value="SECRETED PROTEIN"/>
    <property type="match status" value="1"/>
</dbReference>
<proteinExistence type="predicted"/>
<dbReference type="InterPro" id="IPR011089">
    <property type="entry name" value="GmrSD_C"/>
</dbReference>
<evidence type="ECO:0000259" key="2">
    <source>
        <dbReference type="SMART" id="SM00894"/>
    </source>
</evidence>
<sequence>MIVPTFPTTVLIGRRMASVLPTVSGSNRRLPSATQPSPGTRRPRKGGPIVAGLLAAALALSGCAPEGGPSNPGSPASFGIESSAAEAPHDSPQSPTSDEPRDPNPEDPNPEDAESGSALAMLYDLEVKGRAPKTGYDRDLFGWRDDVDRNGCDTRNDVLRRDLHDITLADNGCVVLDGSLTSDFSGETFDFIRGDGNNIDIDHVVALSNAWQTGAQKLSAQERVEFGNDPINLLAVESHLNQQKGDGDAATWLPPDRSYRCEYVARQIAVKHKYDLWVVPPEFDAMEKLLTDCDQEAFGDDPWPEPRGGDTGSSSSGGSGSGSDSGGSDSGDVGSGSSGSGSGGGSGSGSDSDAGAGPGSRPDGAFKNCTEARERGGAPVHAGESGYGRHLDRDGDGVGCE</sequence>
<accession>A0ABP8EH68</accession>
<name>A0ABP8EH68_9MICO</name>
<feature type="compositionally biased region" description="Gly residues" evidence="1">
    <location>
        <begin position="309"/>
        <end position="348"/>
    </location>
</feature>
<feature type="region of interest" description="Disordered" evidence="1">
    <location>
        <begin position="295"/>
        <end position="401"/>
    </location>
</feature>
<feature type="domain" description="Excalibur calcium-binding" evidence="2">
    <location>
        <begin position="365"/>
        <end position="401"/>
    </location>
</feature>
<organism evidence="3 4">
    <name type="scientific">Brevibacterium daeguense</name>
    <dbReference type="NCBI Taxonomy" id="909936"/>
    <lineage>
        <taxon>Bacteria</taxon>
        <taxon>Bacillati</taxon>
        <taxon>Actinomycetota</taxon>
        <taxon>Actinomycetes</taxon>
        <taxon>Micrococcales</taxon>
        <taxon>Brevibacteriaceae</taxon>
        <taxon>Brevibacterium</taxon>
    </lineage>
</organism>
<evidence type="ECO:0000313" key="3">
    <source>
        <dbReference type="EMBL" id="GAA4283308.1"/>
    </source>
</evidence>
<dbReference type="InterPro" id="IPR008613">
    <property type="entry name" value="Excalibur_Ca-bd_domain"/>
</dbReference>
<dbReference type="SMART" id="SM00894">
    <property type="entry name" value="Excalibur"/>
    <property type="match status" value="1"/>
</dbReference>
<dbReference type="Proteomes" id="UP001501586">
    <property type="component" value="Unassembled WGS sequence"/>
</dbReference>
<feature type="compositionally biased region" description="Polar residues" evidence="1">
    <location>
        <begin position="22"/>
        <end position="38"/>
    </location>
</feature>
<dbReference type="Pfam" id="PF07510">
    <property type="entry name" value="GmrSD_C"/>
    <property type="match status" value="1"/>
</dbReference>
<reference evidence="4" key="1">
    <citation type="journal article" date="2019" name="Int. J. Syst. Evol. Microbiol.">
        <title>The Global Catalogue of Microorganisms (GCM) 10K type strain sequencing project: providing services to taxonomists for standard genome sequencing and annotation.</title>
        <authorList>
            <consortium name="The Broad Institute Genomics Platform"/>
            <consortium name="The Broad Institute Genome Sequencing Center for Infectious Disease"/>
            <person name="Wu L."/>
            <person name="Ma J."/>
        </authorList>
    </citation>
    <scope>NUCLEOTIDE SEQUENCE [LARGE SCALE GENOMIC DNA]</scope>
    <source>
        <strain evidence="4">JCM 17458</strain>
    </source>
</reference>
<dbReference type="PANTHER" id="PTHR24094:SF15">
    <property type="entry name" value="AMP-DEPENDENT SYNTHETASE_LIGASE DOMAIN-CONTAINING PROTEIN-RELATED"/>
    <property type="match status" value="1"/>
</dbReference>
<protein>
    <submittedName>
        <fullName evidence="3">DUF1524 domain-containing protein</fullName>
    </submittedName>
</protein>
<keyword evidence="4" id="KW-1185">Reference proteome</keyword>
<comment type="caution">
    <text evidence="3">The sequence shown here is derived from an EMBL/GenBank/DDBJ whole genome shotgun (WGS) entry which is preliminary data.</text>
</comment>
<feature type="region of interest" description="Disordered" evidence="1">
    <location>
        <begin position="22"/>
        <end position="47"/>
    </location>
</feature>
<evidence type="ECO:0000313" key="4">
    <source>
        <dbReference type="Proteomes" id="UP001501586"/>
    </source>
</evidence>